<evidence type="ECO:0000313" key="2">
    <source>
        <dbReference type="EMBL" id="GIY57184.1"/>
    </source>
</evidence>
<name>A0AAV4UHV4_9ARAC</name>
<feature type="region of interest" description="Disordered" evidence="1">
    <location>
        <begin position="82"/>
        <end position="134"/>
    </location>
</feature>
<keyword evidence="3" id="KW-1185">Reference proteome</keyword>
<dbReference type="Proteomes" id="UP001054837">
    <property type="component" value="Unassembled WGS sequence"/>
</dbReference>
<feature type="compositionally biased region" description="Acidic residues" evidence="1">
    <location>
        <begin position="85"/>
        <end position="134"/>
    </location>
</feature>
<dbReference type="EMBL" id="BPLQ01011295">
    <property type="protein sequence ID" value="GIY57184.1"/>
    <property type="molecule type" value="Genomic_DNA"/>
</dbReference>
<accession>A0AAV4UHV4</accession>
<proteinExistence type="predicted"/>
<evidence type="ECO:0000313" key="3">
    <source>
        <dbReference type="Proteomes" id="UP001054837"/>
    </source>
</evidence>
<evidence type="ECO:0000256" key="1">
    <source>
        <dbReference type="SAM" id="MobiDB-lite"/>
    </source>
</evidence>
<comment type="caution">
    <text evidence="2">The sequence shown here is derived from an EMBL/GenBank/DDBJ whole genome shotgun (WGS) entry which is preliminary data.</text>
</comment>
<reference evidence="2 3" key="1">
    <citation type="submission" date="2021-06" db="EMBL/GenBank/DDBJ databases">
        <title>Caerostris darwini draft genome.</title>
        <authorList>
            <person name="Kono N."/>
            <person name="Arakawa K."/>
        </authorList>
    </citation>
    <scope>NUCLEOTIDE SEQUENCE [LARGE SCALE GENOMIC DNA]</scope>
</reference>
<sequence length="155" mass="17642">MSCAVIWMQFPASRAASGIILGPTEMADEHSNQSSILKPISATYADSDACRARMELVGVLCVEWVRTVFLLQEMIFTANGWPGANEEEDITNTEEEDITNTEEEDITNTEEEDITNTEEEDITNTEEEDITNTEEEDITSTEFFINYMMYYNNHN</sequence>
<organism evidence="2 3">
    <name type="scientific">Caerostris darwini</name>
    <dbReference type="NCBI Taxonomy" id="1538125"/>
    <lineage>
        <taxon>Eukaryota</taxon>
        <taxon>Metazoa</taxon>
        <taxon>Ecdysozoa</taxon>
        <taxon>Arthropoda</taxon>
        <taxon>Chelicerata</taxon>
        <taxon>Arachnida</taxon>
        <taxon>Araneae</taxon>
        <taxon>Araneomorphae</taxon>
        <taxon>Entelegynae</taxon>
        <taxon>Araneoidea</taxon>
        <taxon>Araneidae</taxon>
        <taxon>Caerostris</taxon>
    </lineage>
</organism>
<protein>
    <submittedName>
        <fullName evidence="2">Uncharacterized protein</fullName>
    </submittedName>
</protein>
<gene>
    <name evidence="2" type="ORF">CDAR_85371</name>
</gene>
<dbReference type="AlphaFoldDB" id="A0AAV4UHV4"/>